<evidence type="ECO:0000313" key="1">
    <source>
        <dbReference type="EMBL" id="KAF2741004.1"/>
    </source>
</evidence>
<comment type="caution">
    <text evidence="1">The sequence shown here is derived from an EMBL/GenBank/DDBJ whole genome shotgun (WGS) entry which is preliminary data.</text>
</comment>
<sequence length="286" mass="32424">MTGPGSTSKQQSFNFLGLSVDIRCCIYQLLVLVPGLICARQKKTPLVPFFNQAPLHDTKVQHQDLLPGIAYALCHLVSTASKTRFSKLPYTNICILRSCKQVHEEASAVLYGLNIFDLFNHTKETMPKADFKIPLFPHIYQCQIRRLAIKSGGLYMFRFVLLGGWQSLQAAYPALESLTLILEFESSTQGCAIRWARKSGEEWCGYVARVRDELALEIYGCLGLVKTIPDWIGLRMAFNDEKYVDVIDPGLGEFQHDVLDETNRRIVLRRGVVEAFERFRKGSGKR</sequence>
<proteinExistence type="predicted"/>
<reference evidence="1" key="1">
    <citation type="journal article" date="2020" name="Stud. Mycol.">
        <title>101 Dothideomycetes genomes: a test case for predicting lifestyles and emergence of pathogens.</title>
        <authorList>
            <person name="Haridas S."/>
            <person name="Albert R."/>
            <person name="Binder M."/>
            <person name="Bloem J."/>
            <person name="Labutti K."/>
            <person name="Salamov A."/>
            <person name="Andreopoulos B."/>
            <person name="Baker S."/>
            <person name="Barry K."/>
            <person name="Bills G."/>
            <person name="Bluhm B."/>
            <person name="Cannon C."/>
            <person name="Castanera R."/>
            <person name="Culley D."/>
            <person name="Daum C."/>
            <person name="Ezra D."/>
            <person name="Gonzalez J."/>
            <person name="Henrissat B."/>
            <person name="Kuo A."/>
            <person name="Liang C."/>
            <person name="Lipzen A."/>
            <person name="Lutzoni F."/>
            <person name="Magnuson J."/>
            <person name="Mondo S."/>
            <person name="Nolan M."/>
            <person name="Ohm R."/>
            <person name="Pangilinan J."/>
            <person name="Park H.-J."/>
            <person name="Ramirez L."/>
            <person name="Alfaro M."/>
            <person name="Sun H."/>
            <person name="Tritt A."/>
            <person name="Yoshinaga Y."/>
            <person name="Zwiers L.-H."/>
            <person name="Turgeon B."/>
            <person name="Goodwin S."/>
            <person name="Spatafora J."/>
            <person name="Crous P."/>
            <person name="Grigoriev I."/>
        </authorList>
    </citation>
    <scope>NUCLEOTIDE SEQUENCE</scope>
    <source>
        <strain evidence="1">CBS 125425</strain>
    </source>
</reference>
<protein>
    <submittedName>
        <fullName evidence="1">Uncharacterized protein</fullName>
    </submittedName>
</protein>
<dbReference type="Proteomes" id="UP000799444">
    <property type="component" value="Unassembled WGS sequence"/>
</dbReference>
<accession>A0A9P4RCV9</accession>
<dbReference type="OrthoDB" id="2951834at2759"/>
<gene>
    <name evidence="1" type="ORF">EJ04DRAFT_423725</name>
</gene>
<keyword evidence="2" id="KW-1185">Reference proteome</keyword>
<evidence type="ECO:0000313" key="2">
    <source>
        <dbReference type="Proteomes" id="UP000799444"/>
    </source>
</evidence>
<dbReference type="AlphaFoldDB" id="A0A9P4RCV9"/>
<name>A0A9P4RCV9_9PLEO</name>
<dbReference type="EMBL" id="ML996098">
    <property type="protein sequence ID" value="KAF2741004.1"/>
    <property type="molecule type" value="Genomic_DNA"/>
</dbReference>
<organism evidence="1 2">
    <name type="scientific">Polyplosphaeria fusca</name>
    <dbReference type="NCBI Taxonomy" id="682080"/>
    <lineage>
        <taxon>Eukaryota</taxon>
        <taxon>Fungi</taxon>
        <taxon>Dikarya</taxon>
        <taxon>Ascomycota</taxon>
        <taxon>Pezizomycotina</taxon>
        <taxon>Dothideomycetes</taxon>
        <taxon>Pleosporomycetidae</taxon>
        <taxon>Pleosporales</taxon>
        <taxon>Tetraplosphaeriaceae</taxon>
        <taxon>Polyplosphaeria</taxon>
    </lineage>
</organism>